<evidence type="ECO:0000256" key="4">
    <source>
        <dbReference type="ARBA" id="ARBA00022898"/>
    </source>
</evidence>
<dbReference type="InterPro" id="IPR015422">
    <property type="entry name" value="PyrdxlP-dep_Trfase_small"/>
</dbReference>
<dbReference type="GO" id="GO:0009102">
    <property type="term" value="P:biotin biosynthetic process"/>
    <property type="evidence" value="ECO:0007669"/>
    <property type="project" value="TreeGrafter"/>
</dbReference>
<proteinExistence type="inferred from homology"/>
<reference evidence="6 7" key="1">
    <citation type="submission" date="2019-05" db="EMBL/GenBank/DDBJ databases">
        <title>Panacibacter sp. strain 17mud1-8 Genome sequencing and assembly.</title>
        <authorList>
            <person name="Chhetri G."/>
        </authorList>
    </citation>
    <scope>NUCLEOTIDE SEQUENCE [LARGE SCALE GENOMIC DNA]</scope>
    <source>
        <strain evidence="6 7">17mud1-8</strain>
    </source>
</reference>
<dbReference type="InterPro" id="IPR015424">
    <property type="entry name" value="PyrdxlP-dep_Trfase"/>
</dbReference>
<name>A0A4U3L0Q3_9BACT</name>
<dbReference type="OrthoDB" id="9807157at2"/>
<gene>
    <name evidence="6" type="ORF">FC093_10510</name>
</gene>
<dbReference type="Proteomes" id="UP000305848">
    <property type="component" value="Unassembled WGS sequence"/>
</dbReference>
<dbReference type="SUPFAM" id="SSF53383">
    <property type="entry name" value="PLP-dependent transferases"/>
    <property type="match status" value="1"/>
</dbReference>
<evidence type="ECO:0000313" key="6">
    <source>
        <dbReference type="EMBL" id="TKK68545.1"/>
    </source>
</evidence>
<comment type="caution">
    <text evidence="6">The sequence shown here is derived from an EMBL/GenBank/DDBJ whole genome shotgun (WGS) entry which is preliminary data.</text>
</comment>
<evidence type="ECO:0000256" key="2">
    <source>
        <dbReference type="ARBA" id="ARBA00010008"/>
    </source>
</evidence>
<accession>A0A4U3L0Q3</accession>
<dbReference type="RefSeq" id="WP_137261733.1">
    <property type="nucleotide sequence ID" value="NZ_SZQL01000007.1"/>
</dbReference>
<feature type="domain" description="Aminotransferase class I/classII large" evidence="5">
    <location>
        <begin position="63"/>
        <end position="380"/>
    </location>
</feature>
<keyword evidence="3 6" id="KW-0808">Transferase</keyword>
<protein>
    <submittedName>
        <fullName evidence="6">Pyridoxal phosphate-dependent aminotransferase family protein</fullName>
    </submittedName>
</protein>
<evidence type="ECO:0000313" key="7">
    <source>
        <dbReference type="Proteomes" id="UP000305848"/>
    </source>
</evidence>
<dbReference type="GO" id="GO:0008483">
    <property type="term" value="F:transaminase activity"/>
    <property type="evidence" value="ECO:0007669"/>
    <property type="project" value="UniProtKB-KW"/>
</dbReference>
<comment type="cofactor">
    <cofactor evidence="1">
        <name>pyridoxal 5'-phosphate</name>
        <dbReference type="ChEBI" id="CHEBI:597326"/>
    </cofactor>
</comment>
<dbReference type="Gene3D" id="3.90.1150.10">
    <property type="entry name" value="Aspartate Aminotransferase, domain 1"/>
    <property type="match status" value="1"/>
</dbReference>
<dbReference type="InterPro" id="IPR050087">
    <property type="entry name" value="AON_synthase_class-II"/>
</dbReference>
<dbReference type="EMBL" id="SZQL01000007">
    <property type="protein sequence ID" value="TKK68545.1"/>
    <property type="molecule type" value="Genomic_DNA"/>
</dbReference>
<dbReference type="AlphaFoldDB" id="A0A4U3L0Q3"/>
<keyword evidence="7" id="KW-1185">Reference proteome</keyword>
<organism evidence="6 7">
    <name type="scientific">Ilyomonas limi</name>
    <dbReference type="NCBI Taxonomy" id="2575867"/>
    <lineage>
        <taxon>Bacteria</taxon>
        <taxon>Pseudomonadati</taxon>
        <taxon>Bacteroidota</taxon>
        <taxon>Chitinophagia</taxon>
        <taxon>Chitinophagales</taxon>
        <taxon>Chitinophagaceae</taxon>
        <taxon>Ilyomonas</taxon>
    </lineage>
</organism>
<keyword evidence="4" id="KW-0663">Pyridoxal phosphate</keyword>
<dbReference type="InterPro" id="IPR004839">
    <property type="entry name" value="Aminotransferase_I/II_large"/>
</dbReference>
<dbReference type="GO" id="GO:0030170">
    <property type="term" value="F:pyridoxal phosphate binding"/>
    <property type="evidence" value="ECO:0007669"/>
    <property type="project" value="InterPro"/>
</dbReference>
<dbReference type="InterPro" id="IPR015421">
    <property type="entry name" value="PyrdxlP-dep_Trfase_major"/>
</dbReference>
<dbReference type="PANTHER" id="PTHR13693:SF77">
    <property type="entry name" value="8-AMINO-7-OXONONANOATE SYNTHASE"/>
    <property type="match status" value="1"/>
</dbReference>
<keyword evidence="6" id="KW-0032">Aminotransferase</keyword>
<evidence type="ECO:0000256" key="1">
    <source>
        <dbReference type="ARBA" id="ARBA00001933"/>
    </source>
</evidence>
<sequence>MNSPISLINKLAERKALNAYRQLRLPQPGMVDFCSNDYLGIVKNNLLSIDNSELSIVNSEHLKSNDLSSVNHQRSSGSTGSRLLAGNYELIETTEHTIASFHHAAAALIFNSGYDANIGLLSSVLQKGDTVIYDSLSHASIRDGIRLSFAKAYAFLHNDLNDLEKKMQHATGNIFVVTESVFSMDGDVCLLNEIVVLCEKYGAYVIVDEAHATGVISKRGEGLVQQSGLQNKVFARVHTFGKACGCHGAAVLGSLDLKNYLVNFARSFIYSTALPAHTVQFIQNSYHIFPSLTNERKQLQMLIEQFQQATISYEKLVSHTPIQVVIVSGNEAVKNLADKLQQSGLDVRPILYPTVPKGKERLRIVLHAFNTNEEVQRLINLL</sequence>
<dbReference type="Gene3D" id="3.40.640.10">
    <property type="entry name" value="Type I PLP-dependent aspartate aminotransferase-like (Major domain)"/>
    <property type="match status" value="1"/>
</dbReference>
<dbReference type="Pfam" id="PF00155">
    <property type="entry name" value="Aminotran_1_2"/>
    <property type="match status" value="1"/>
</dbReference>
<comment type="similarity">
    <text evidence="2">Belongs to the class-II pyridoxal-phosphate-dependent aminotransferase family. BioF subfamily.</text>
</comment>
<dbReference type="PANTHER" id="PTHR13693">
    <property type="entry name" value="CLASS II AMINOTRANSFERASE/8-AMINO-7-OXONONANOATE SYNTHASE"/>
    <property type="match status" value="1"/>
</dbReference>
<evidence type="ECO:0000256" key="3">
    <source>
        <dbReference type="ARBA" id="ARBA00022679"/>
    </source>
</evidence>
<evidence type="ECO:0000259" key="5">
    <source>
        <dbReference type="Pfam" id="PF00155"/>
    </source>
</evidence>